<organism evidence="16 17">
    <name type="scientific">Aeropyrum camini SY1 = JCM 12091</name>
    <dbReference type="NCBI Taxonomy" id="1198449"/>
    <lineage>
        <taxon>Archaea</taxon>
        <taxon>Thermoproteota</taxon>
        <taxon>Thermoprotei</taxon>
        <taxon>Desulfurococcales</taxon>
        <taxon>Desulfurococcaceae</taxon>
        <taxon>Aeropyrum</taxon>
    </lineage>
</organism>
<evidence type="ECO:0000256" key="3">
    <source>
        <dbReference type="ARBA" id="ARBA00012970"/>
    </source>
</evidence>
<dbReference type="GeneID" id="17110669"/>
<dbReference type="PANTHER" id="PTHR43013">
    <property type="entry name" value="GLUTAMYL-TRNA REDUCTASE"/>
    <property type="match status" value="1"/>
</dbReference>
<dbReference type="Gene3D" id="3.30.460.30">
    <property type="entry name" value="Glutamyl-tRNA reductase, N-terminal domain"/>
    <property type="match status" value="1"/>
</dbReference>
<dbReference type="EMBL" id="AP012489">
    <property type="protein sequence ID" value="BAN90908.1"/>
    <property type="molecule type" value="Genomic_DNA"/>
</dbReference>
<dbReference type="KEGG" id="acj:ACAM_1439"/>
<dbReference type="InterPro" id="IPR006151">
    <property type="entry name" value="Shikm_DH/Glu-tRNA_Rdtase"/>
</dbReference>
<dbReference type="STRING" id="1198449.ACAM_1439"/>
<evidence type="ECO:0000256" key="8">
    <source>
        <dbReference type="HAMAP-Rule" id="MF_00087"/>
    </source>
</evidence>
<evidence type="ECO:0000313" key="17">
    <source>
        <dbReference type="Proteomes" id="UP000016887"/>
    </source>
</evidence>
<dbReference type="HAMAP" id="MF_00087">
    <property type="entry name" value="Glu_tRNA_reductase"/>
    <property type="match status" value="1"/>
</dbReference>
<dbReference type="AlphaFoldDB" id="U3TFY6"/>
<dbReference type="GO" id="GO:0019353">
    <property type="term" value="P:protoporphyrinogen IX biosynthetic process from glutamate"/>
    <property type="evidence" value="ECO:0007669"/>
    <property type="project" value="TreeGrafter"/>
</dbReference>
<feature type="binding site" evidence="8 10">
    <location>
        <position position="97"/>
    </location>
    <ligand>
        <name>substrate</name>
    </ligand>
</feature>
<dbReference type="InterPro" id="IPR036343">
    <property type="entry name" value="GluRdtase_N_sf"/>
</dbReference>
<evidence type="ECO:0000256" key="7">
    <source>
        <dbReference type="ARBA" id="ARBA00047464"/>
    </source>
</evidence>
<keyword evidence="6 8" id="KW-0627">Porphyrin biosynthesis</keyword>
<evidence type="ECO:0000259" key="13">
    <source>
        <dbReference type="Pfam" id="PF00745"/>
    </source>
</evidence>
<keyword evidence="4 8" id="KW-0521">NADP</keyword>
<evidence type="ECO:0000256" key="2">
    <source>
        <dbReference type="ARBA" id="ARBA00005916"/>
    </source>
</evidence>
<evidence type="ECO:0000256" key="5">
    <source>
        <dbReference type="ARBA" id="ARBA00023002"/>
    </source>
</evidence>
<evidence type="ECO:0000256" key="9">
    <source>
        <dbReference type="PIRSR" id="PIRSR000445-1"/>
    </source>
</evidence>
<dbReference type="PIRSF" id="PIRSF000445">
    <property type="entry name" value="4pyrrol_synth_GluRdtase"/>
    <property type="match status" value="1"/>
</dbReference>
<feature type="domain" description="Glutamyl-tRNA reductase N-terminal" evidence="15">
    <location>
        <begin position="12"/>
        <end position="144"/>
    </location>
</feature>
<dbReference type="Pfam" id="PF01488">
    <property type="entry name" value="Shikimate_DH"/>
    <property type="match status" value="1"/>
</dbReference>
<dbReference type="Pfam" id="PF00745">
    <property type="entry name" value="GlutR_dimer"/>
    <property type="match status" value="1"/>
</dbReference>
<gene>
    <name evidence="8 16" type="primary">hemA</name>
    <name evidence="16" type="ORF">ACAM_1439</name>
</gene>
<dbReference type="SUPFAM" id="SSF69742">
    <property type="entry name" value="Glutamyl tRNA-reductase catalytic, N-terminal domain"/>
    <property type="match status" value="1"/>
</dbReference>
<dbReference type="InterPro" id="IPR018214">
    <property type="entry name" value="GluRdtase_CS"/>
</dbReference>
<dbReference type="GO" id="GO:0050661">
    <property type="term" value="F:NADP binding"/>
    <property type="evidence" value="ECO:0007669"/>
    <property type="project" value="InterPro"/>
</dbReference>
<dbReference type="Pfam" id="PF05201">
    <property type="entry name" value="GlutR_N"/>
    <property type="match status" value="1"/>
</dbReference>
<evidence type="ECO:0000256" key="11">
    <source>
        <dbReference type="PIRSR" id="PIRSR000445-3"/>
    </source>
</evidence>
<comment type="function">
    <text evidence="8">Catalyzes the NADPH-dependent reduction of glutamyl-tRNA(Glu) to glutamate 1-semialdehyde (GSA).</text>
</comment>
<evidence type="ECO:0000256" key="12">
    <source>
        <dbReference type="PIRSR" id="PIRSR000445-4"/>
    </source>
</evidence>
<evidence type="ECO:0000259" key="14">
    <source>
        <dbReference type="Pfam" id="PF01488"/>
    </source>
</evidence>
<dbReference type="InterPro" id="IPR015896">
    <property type="entry name" value="4pyrrol_synth_GluRdtase_dimer"/>
</dbReference>
<dbReference type="UniPathway" id="UPA00251">
    <property type="reaction ID" value="UER00316"/>
</dbReference>
<feature type="binding site" evidence="8 10">
    <location>
        <begin position="102"/>
        <end position="104"/>
    </location>
    <ligand>
        <name>substrate</name>
    </ligand>
</feature>
<comment type="catalytic activity">
    <reaction evidence="7 8">
        <text>(S)-4-amino-5-oxopentanoate + tRNA(Glu) + NADP(+) = L-glutamyl-tRNA(Glu) + NADPH + H(+)</text>
        <dbReference type="Rhea" id="RHEA:12344"/>
        <dbReference type="Rhea" id="RHEA-COMP:9663"/>
        <dbReference type="Rhea" id="RHEA-COMP:9680"/>
        <dbReference type="ChEBI" id="CHEBI:15378"/>
        <dbReference type="ChEBI" id="CHEBI:57501"/>
        <dbReference type="ChEBI" id="CHEBI:57783"/>
        <dbReference type="ChEBI" id="CHEBI:58349"/>
        <dbReference type="ChEBI" id="CHEBI:78442"/>
        <dbReference type="ChEBI" id="CHEBI:78520"/>
        <dbReference type="EC" id="1.2.1.70"/>
    </reaction>
</comment>
<dbReference type="PROSITE" id="PS00747">
    <property type="entry name" value="GLUTR"/>
    <property type="match status" value="1"/>
</dbReference>
<sequence length="429" mass="46824">MIDRLAMIGVNVKTSSREHVARLEKEWEKHLDTIGYASRGTIIIATCNRFEVYLDSPSRLVEDLASTIASPGGEGLVRLQGINAARHLFRVASGLESQIIGDHEVLGQVRRAWLKSREKGFTTPLLDEVFHRALKTGARVRSETGISSGGVGYSSAAVSLAASLLGGGLNGARVGIVGAGMASVGIARALCTRWRPRVVAVFNRTPERAWEVAVKCRGVESLVLPLDELAKLLKELDALFVAIAGSTNILERGRIERSVSPRVIVDISNPPVTPKVAGRVFHMPEVEEEAKRIMEERLRWLPTAEAIIEEELEALLDALSRRRARESSRSVMRALSILAEREYERTLASLRNGVDPREAVDLALNSYTKKVGGALRRLLEEASNRGKLSLEDIEAILVSEFARIAENSGFKTVAPGEVGLSVKRGGCQR</sequence>
<keyword evidence="17" id="KW-1185">Reference proteome</keyword>
<proteinExistence type="inferred from homology"/>
<dbReference type="InterPro" id="IPR015895">
    <property type="entry name" value="4pyrrol_synth_GluRdtase_N"/>
</dbReference>
<dbReference type="PANTHER" id="PTHR43013:SF1">
    <property type="entry name" value="GLUTAMYL-TRNA REDUCTASE"/>
    <property type="match status" value="1"/>
</dbReference>
<dbReference type="InterPro" id="IPR036291">
    <property type="entry name" value="NAD(P)-bd_dom_sf"/>
</dbReference>
<feature type="binding site" evidence="8 10">
    <location>
        <begin position="46"/>
        <end position="49"/>
    </location>
    <ligand>
        <name>substrate</name>
    </ligand>
</feature>
<reference evidence="16 17" key="1">
    <citation type="journal article" date="2013" name="Appl. Environ. Microbiol.">
        <title>Variation of the Virus-Related Elements within Syntenic Genomes of the Hyperthermophilic Archaeon Aeropyrum.</title>
        <authorList>
            <person name="Daifuku T."/>
            <person name="Yoshida T."/>
            <person name="Kitamura T."/>
            <person name="Kawaichi S."/>
            <person name="Inoue T."/>
            <person name="Nomura K."/>
            <person name="Yoshida Y."/>
            <person name="Kuno S."/>
            <person name="Sako Y."/>
        </authorList>
    </citation>
    <scope>NUCLEOTIDE SEQUENCE [LARGE SCALE GENOMIC DNA]</scope>
    <source>
        <strain evidence="16 17">SY1</strain>
    </source>
</reference>
<evidence type="ECO:0000256" key="10">
    <source>
        <dbReference type="PIRSR" id="PIRSR000445-2"/>
    </source>
</evidence>
<comment type="miscellaneous">
    <text evidence="8">During catalysis, the active site Cys acts as a nucleophile attacking the alpha-carbonyl group of tRNA-bound glutamate with the formation of a thioester intermediate between enzyme and glutamate, and the concomitant release of tRNA(Glu). The thioester intermediate is finally reduced by direct hydride transfer from NADPH, to form the product GSA.</text>
</comment>
<feature type="binding site" evidence="8 10">
    <location>
        <position position="108"/>
    </location>
    <ligand>
        <name>substrate</name>
    </ligand>
</feature>
<feature type="domain" description="Quinate/shikimate 5-dehydrogenase/glutamyl-tRNA reductase" evidence="14">
    <location>
        <begin position="160"/>
        <end position="278"/>
    </location>
</feature>
<dbReference type="InterPro" id="IPR000343">
    <property type="entry name" value="4pyrrol_synth_GluRdtase"/>
</dbReference>
<feature type="site" description="Important for activity" evidence="8 12">
    <location>
        <position position="87"/>
    </location>
</feature>
<accession>U3TFY6</accession>
<dbReference type="EC" id="1.2.1.70" evidence="3 8"/>
<name>U3TFY6_9CREN</name>
<dbReference type="InterPro" id="IPR036453">
    <property type="entry name" value="GluRdtase_dimer_dom_sf"/>
</dbReference>
<protein>
    <recommendedName>
        <fullName evidence="3 8">Glutamyl-tRNA reductase</fullName>
        <shortName evidence="8">GluTR</shortName>
        <ecNumber evidence="3 8">1.2.1.70</ecNumber>
    </recommendedName>
</protein>
<dbReference type="CDD" id="cd05213">
    <property type="entry name" value="NAD_bind_Glutamyl_tRNA_reduct"/>
    <property type="match status" value="1"/>
</dbReference>
<dbReference type="RefSeq" id="WP_022542176.1">
    <property type="nucleotide sequence ID" value="NC_022521.1"/>
</dbReference>
<feature type="domain" description="Tetrapyrrole biosynthesis glutamyl-tRNA reductase dimerisation" evidence="13">
    <location>
        <begin position="304"/>
        <end position="387"/>
    </location>
</feature>
<dbReference type="Proteomes" id="UP000016887">
    <property type="component" value="Chromosome"/>
</dbReference>
<evidence type="ECO:0000256" key="1">
    <source>
        <dbReference type="ARBA" id="ARBA00005059"/>
    </source>
</evidence>
<evidence type="ECO:0000256" key="6">
    <source>
        <dbReference type="ARBA" id="ARBA00023244"/>
    </source>
</evidence>
<keyword evidence="5 8" id="KW-0560">Oxidoreductase</keyword>
<evidence type="ECO:0000259" key="15">
    <source>
        <dbReference type="Pfam" id="PF05201"/>
    </source>
</evidence>
<comment type="similarity">
    <text evidence="2 8">Belongs to the glutamyl-tRNA reductase family.</text>
</comment>
<comment type="pathway">
    <text evidence="1 8">Porphyrin-containing compound metabolism; protoporphyrin-IX biosynthesis; 5-aminolevulinate from L-glutamyl-tRNA(Glu): step 1/2.</text>
</comment>
<dbReference type="SUPFAM" id="SSF69075">
    <property type="entry name" value="Glutamyl tRNA-reductase dimerization domain"/>
    <property type="match status" value="1"/>
</dbReference>
<feature type="binding site" evidence="8 11">
    <location>
        <begin position="178"/>
        <end position="183"/>
    </location>
    <ligand>
        <name>NADP(+)</name>
        <dbReference type="ChEBI" id="CHEBI:58349"/>
    </ligand>
</feature>
<dbReference type="GO" id="GO:0008883">
    <property type="term" value="F:glutamyl-tRNA reductase activity"/>
    <property type="evidence" value="ECO:0007669"/>
    <property type="project" value="UniProtKB-UniRule"/>
</dbReference>
<comment type="domain">
    <text evidence="8">Possesses an unusual extended V-shaped dimeric structure with each monomer consisting of three distinct domains arranged along a curved 'spinal' alpha-helix. The N-terminal catalytic domain specifically recognizes the glutamate moiety of the substrate. The second domain is the NADPH-binding domain, and the third C-terminal domain is responsible for dimerization.</text>
</comment>
<comment type="subunit">
    <text evidence="8">Homodimer.</text>
</comment>
<feature type="active site" description="Nucleophile" evidence="8 9">
    <location>
        <position position="47"/>
    </location>
</feature>
<dbReference type="PATRIC" id="fig|1198449.6.peg.1454"/>
<evidence type="ECO:0000256" key="4">
    <source>
        <dbReference type="ARBA" id="ARBA00022857"/>
    </source>
</evidence>
<dbReference type="eggNOG" id="arCOG01036">
    <property type="taxonomic scope" value="Archaea"/>
</dbReference>
<dbReference type="SUPFAM" id="SSF51735">
    <property type="entry name" value="NAD(P)-binding Rossmann-fold domains"/>
    <property type="match status" value="1"/>
</dbReference>
<dbReference type="Gene3D" id="3.40.50.720">
    <property type="entry name" value="NAD(P)-binding Rossmann-like Domain"/>
    <property type="match status" value="1"/>
</dbReference>
<evidence type="ECO:0000313" key="16">
    <source>
        <dbReference type="EMBL" id="BAN90908.1"/>
    </source>
</evidence>